<dbReference type="Gene3D" id="3.40.50.1010">
    <property type="entry name" value="5'-nuclease"/>
    <property type="match status" value="1"/>
</dbReference>
<keyword evidence="2" id="KW-1185">Reference proteome</keyword>
<dbReference type="AlphaFoldDB" id="A0A0F3K841"/>
<evidence type="ECO:0000313" key="2">
    <source>
        <dbReference type="Proteomes" id="UP000033651"/>
    </source>
</evidence>
<sequence>MTKSIVADSGFWFGLFNARDQFHERACIIEPLIEHRVLVVPWPSLYEALNTRLMRNRSWRARMHAFVKRPSTVLLDDAVYKQSSLDYVLRQDSTTYSLVDHVIRSLLEDPTLAVNELITFNAADFADVCQARRIDIIDA</sequence>
<organism evidence="1 2">
    <name type="scientific">Luteibacter yeojuensis</name>
    <dbReference type="NCBI Taxonomy" id="345309"/>
    <lineage>
        <taxon>Bacteria</taxon>
        <taxon>Pseudomonadati</taxon>
        <taxon>Pseudomonadota</taxon>
        <taxon>Gammaproteobacteria</taxon>
        <taxon>Lysobacterales</taxon>
        <taxon>Rhodanobacteraceae</taxon>
        <taxon>Luteibacter</taxon>
    </lineage>
</organism>
<name>A0A0F3K841_9GAMM</name>
<reference evidence="1 2" key="1">
    <citation type="submission" date="2015-03" db="EMBL/GenBank/DDBJ databases">
        <title>Draft genome sequence of Luteibacter yeojuensis strain SU11.</title>
        <authorList>
            <person name="Sulaiman J."/>
            <person name="Priya K."/>
            <person name="Chan K.-G."/>
        </authorList>
    </citation>
    <scope>NUCLEOTIDE SEQUENCE [LARGE SCALE GENOMIC DNA]</scope>
    <source>
        <strain evidence="1 2">SU11</strain>
    </source>
</reference>
<gene>
    <name evidence="1" type="ORF">VI08_17885</name>
</gene>
<comment type="caution">
    <text evidence="1">The sequence shown here is derived from an EMBL/GenBank/DDBJ whole genome shotgun (WGS) entry which is preliminary data.</text>
</comment>
<dbReference type="Proteomes" id="UP000033651">
    <property type="component" value="Unassembled WGS sequence"/>
</dbReference>
<dbReference type="OrthoDB" id="196926at2"/>
<dbReference type="InterPro" id="IPR029060">
    <property type="entry name" value="PIN-like_dom_sf"/>
</dbReference>
<evidence type="ECO:0008006" key="3">
    <source>
        <dbReference type="Google" id="ProtNLM"/>
    </source>
</evidence>
<dbReference type="PATRIC" id="fig|345309.4.peg.3366"/>
<evidence type="ECO:0000313" key="1">
    <source>
        <dbReference type="EMBL" id="KJV27440.1"/>
    </source>
</evidence>
<dbReference type="RefSeq" id="WP_045830997.1">
    <property type="nucleotide sequence ID" value="NZ_JZRB01000048.1"/>
</dbReference>
<dbReference type="EMBL" id="JZRB01000048">
    <property type="protein sequence ID" value="KJV27440.1"/>
    <property type="molecule type" value="Genomic_DNA"/>
</dbReference>
<proteinExistence type="predicted"/>
<protein>
    <recommendedName>
        <fullName evidence="3">PIN domain-containing protein</fullName>
    </recommendedName>
</protein>
<accession>A0A0F3K841</accession>
<dbReference type="SUPFAM" id="SSF88723">
    <property type="entry name" value="PIN domain-like"/>
    <property type="match status" value="1"/>
</dbReference>